<feature type="region of interest" description="Disordered" evidence="1">
    <location>
        <begin position="309"/>
        <end position="336"/>
    </location>
</feature>
<feature type="compositionally biased region" description="Basic and acidic residues" evidence="1">
    <location>
        <begin position="52"/>
        <end position="66"/>
    </location>
</feature>
<protein>
    <recommendedName>
        <fullName evidence="2">FAM50A/XAP5 C-terminal domain-containing protein</fullName>
    </recommendedName>
</protein>
<dbReference type="InterPro" id="IPR048337">
    <property type="entry name" value="FAM50A/XAP5_C"/>
</dbReference>
<dbReference type="GO" id="GO:0006325">
    <property type="term" value="P:chromatin organization"/>
    <property type="evidence" value="ECO:0007669"/>
    <property type="project" value="TreeGrafter"/>
</dbReference>
<feature type="compositionally biased region" description="Low complexity" evidence="1">
    <location>
        <begin position="309"/>
        <end position="318"/>
    </location>
</feature>
<comment type="caution">
    <text evidence="3">The sequence shown here is derived from an EMBL/GenBank/DDBJ whole genome shotgun (WGS) entry which is preliminary data.</text>
</comment>
<dbReference type="GO" id="GO:0005634">
    <property type="term" value="C:nucleus"/>
    <property type="evidence" value="ECO:0007669"/>
    <property type="project" value="InterPro"/>
</dbReference>
<organism evidence="3 4">
    <name type="scientific">Ramalina farinacea</name>
    <dbReference type="NCBI Taxonomy" id="258253"/>
    <lineage>
        <taxon>Eukaryota</taxon>
        <taxon>Fungi</taxon>
        <taxon>Dikarya</taxon>
        <taxon>Ascomycota</taxon>
        <taxon>Pezizomycotina</taxon>
        <taxon>Lecanoromycetes</taxon>
        <taxon>OSLEUM clade</taxon>
        <taxon>Lecanoromycetidae</taxon>
        <taxon>Lecanorales</taxon>
        <taxon>Lecanorineae</taxon>
        <taxon>Ramalinaceae</taxon>
        <taxon>Ramalina</taxon>
    </lineage>
</organism>
<feature type="region of interest" description="Disordered" evidence="1">
    <location>
        <begin position="52"/>
        <end position="169"/>
    </location>
</feature>
<feature type="region of interest" description="Disordered" evidence="1">
    <location>
        <begin position="1"/>
        <end position="26"/>
    </location>
</feature>
<dbReference type="AlphaFoldDB" id="A0AA43TSD2"/>
<dbReference type="InterPro" id="IPR007005">
    <property type="entry name" value="XAP5"/>
</dbReference>
<dbReference type="Proteomes" id="UP001161017">
    <property type="component" value="Unassembled WGS sequence"/>
</dbReference>
<evidence type="ECO:0000256" key="1">
    <source>
        <dbReference type="SAM" id="MobiDB-lite"/>
    </source>
</evidence>
<accession>A0AA43TSD2</accession>
<name>A0AA43TSD2_9LECA</name>
<dbReference type="PANTHER" id="PTHR12722:SF0">
    <property type="entry name" value="PROTEIN FAM50A"/>
    <property type="match status" value="1"/>
</dbReference>
<dbReference type="EMBL" id="JAPUFD010000003">
    <property type="protein sequence ID" value="MDI1486513.1"/>
    <property type="molecule type" value="Genomic_DNA"/>
</dbReference>
<feature type="domain" description="FAM50A/XAP5 C-terminal" evidence="2">
    <location>
        <begin position="200"/>
        <end position="389"/>
    </location>
</feature>
<gene>
    <name evidence="3" type="ORF">OHK93_005744</name>
</gene>
<keyword evidence="4" id="KW-1185">Reference proteome</keyword>
<evidence type="ECO:0000259" key="2">
    <source>
        <dbReference type="Pfam" id="PF04921"/>
    </source>
</evidence>
<feature type="compositionally biased region" description="Basic and acidic residues" evidence="1">
    <location>
        <begin position="146"/>
        <end position="157"/>
    </location>
</feature>
<proteinExistence type="predicted"/>
<dbReference type="Pfam" id="PF04921">
    <property type="entry name" value="XAP5"/>
    <property type="match status" value="1"/>
</dbReference>
<dbReference type="PANTHER" id="PTHR12722">
    <property type="entry name" value="XAP-5 PROTEIN-RELATED"/>
    <property type="match status" value="1"/>
</dbReference>
<feature type="compositionally biased region" description="Polar residues" evidence="1">
    <location>
        <begin position="118"/>
        <end position="127"/>
    </location>
</feature>
<evidence type="ECO:0000313" key="3">
    <source>
        <dbReference type="EMBL" id="MDI1486513.1"/>
    </source>
</evidence>
<sequence>MESSNPSSADVSRVPTPNRFTSQAATAEDVLKSQTVGLVHLSDFRKRRAEALERKERGLPATHADRFAPASSTSGGATPNDGMSDGVTTPSERSSKKRKKAVAKGKLSFGVEDDGDNTTEAKTTTPDPNALTREGSDSAKPSPSPSRDETPPLDRRRLGPNTSLSVAPKTLTKSALLKEAQAREQLRKEFLVMQEAVKATEVVIPFVFYDGTNVPGGACKVKKGDPIWLILDRSRKLGAELGVGGGGERGSSKREWARVGVDDLMLLRGEVIIPHHYDIYYFLVNKAVGPNGTPVFDFSSTTDTAAAAPASLPAAESETNFDPLSLPGKTTKTKNTGLVTATDDDLEGYDDDPNFTKVVDRRWYEKNKHIFPASMWEEYDPAKDYPAEVRRDALGNSFFFS</sequence>
<feature type="compositionally biased region" description="Polar residues" evidence="1">
    <location>
        <begin position="1"/>
        <end position="10"/>
    </location>
</feature>
<evidence type="ECO:0000313" key="4">
    <source>
        <dbReference type="Proteomes" id="UP001161017"/>
    </source>
</evidence>
<reference evidence="3" key="1">
    <citation type="journal article" date="2023" name="Genome Biol. Evol.">
        <title>First Whole Genome Sequence and Flow Cytometry Genome Size Data for the Lichen-Forming Fungus Ramalina farinacea (Ascomycota).</title>
        <authorList>
            <person name="Llewellyn T."/>
            <person name="Mian S."/>
            <person name="Hill R."/>
            <person name="Leitch I.J."/>
            <person name="Gaya E."/>
        </authorList>
    </citation>
    <scope>NUCLEOTIDE SEQUENCE</scope>
    <source>
        <strain evidence="3">LIQ254RAFAR</strain>
    </source>
</reference>